<keyword evidence="3" id="KW-0645">Protease</keyword>
<feature type="transmembrane region" description="Helical" evidence="8">
    <location>
        <begin position="129"/>
        <end position="146"/>
    </location>
</feature>
<reference evidence="9 10" key="2">
    <citation type="submission" date="2019-01" db="EMBL/GenBank/DDBJ databases">
        <title>The decoding of complex shrimp genome reveals the adaptation for benthos swimmer, frequently molting mechanism and breeding impact on genome.</title>
        <authorList>
            <person name="Sun Y."/>
            <person name="Gao Y."/>
            <person name="Yu Y."/>
        </authorList>
    </citation>
    <scope>NUCLEOTIDE SEQUENCE [LARGE SCALE GENOMIC DNA]</scope>
    <source>
        <tissue evidence="9">Muscle</tissue>
    </source>
</reference>
<keyword evidence="2 9" id="KW-0121">Carboxypeptidase</keyword>
<organism evidence="9 10">
    <name type="scientific">Penaeus vannamei</name>
    <name type="common">Whiteleg shrimp</name>
    <name type="synonym">Litopenaeus vannamei</name>
    <dbReference type="NCBI Taxonomy" id="6689"/>
    <lineage>
        <taxon>Eukaryota</taxon>
        <taxon>Metazoa</taxon>
        <taxon>Ecdysozoa</taxon>
        <taxon>Arthropoda</taxon>
        <taxon>Crustacea</taxon>
        <taxon>Multicrustacea</taxon>
        <taxon>Malacostraca</taxon>
        <taxon>Eumalacostraca</taxon>
        <taxon>Eucarida</taxon>
        <taxon>Decapoda</taxon>
        <taxon>Dendrobranchiata</taxon>
        <taxon>Penaeoidea</taxon>
        <taxon>Penaeidae</taxon>
        <taxon>Penaeus</taxon>
    </lineage>
</organism>
<dbReference type="PANTHER" id="PTHR11802:SF3">
    <property type="entry name" value="RETINOID-INDUCIBLE SERINE CARBOXYPEPTIDASE"/>
    <property type="match status" value="1"/>
</dbReference>
<dbReference type="OrthoDB" id="443318at2759"/>
<dbReference type="Gene3D" id="3.40.50.1820">
    <property type="entry name" value="alpha/beta hydrolase"/>
    <property type="match status" value="1"/>
</dbReference>
<evidence type="ECO:0000256" key="5">
    <source>
        <dbReference type="ARBA" id="ARBA00022801"/>
    </source>
</evidence>
<dbReference type="GO" id="GO:0006508">
    <property type="term" value="P:proteolysis"/>
    <property type="evidence" value="ECO:0007669"/>
    <property type="project" value="UniProtKB-KW"/>
</dbReference>
<keyword evidence="8" id="KW-1133">Transmembrane helix</keyword>
<evidence type="ECO:0000256" key="1">
    <source>
        <dbReference type="ARBA" id="ARBA00009431"/>
    </source>
</evidence>
<dbReference type="PANTHER" id="PTHR11802">
    <property type="entry name" value="SERINE PROTEASE FAMILY S10 SERINE CARBOXYPEPTIDASE"/>
    <property type="match status" value="1"/>
</dbReference>
<dbReference type="EMBL" id="QCYY01002191">
    <property type="protein sequence ID" value="ROT72224.1"/>
    <property type="molecule type" value="Genomic_DNA"/>
</dbReference>
<dbReference type="STRING" id="6689.A0A3R7PHQ7"/>
<dbReference type="SUPFAM" id="SSF53474">
    <property type="entry name" value="alpha/beta-Hydrolases"/>
    <property type="match status" value="1"/>
</dbReference>
<keyword evidence="4" id="KW-0732">Signal</keyword>
<protein>
    <submittedName>
        <fullName evidence="9">Putative retinoid-inducible serine carboxypeptidase-like</fullName>
    </submittedName>
</protein>
<evidence type="ECO:0000256" key="8">
    <source>
        <dbReference type="SAM" id="Phobius"/>
    </source>
</evidence>
<comment type="similarity">
    <text evidence="1">Belongs to the peptidase S10 family.</text>
</comment>
<dbReference type="Proteomes" id="UP000283509">
    <property type="component" value="Unassembled WGS sequence"/>
</dbReference>
<evidence type="ECO:0000313" key="9">
    <source>
        <dbReference type="EMBL" id="ROT72224.1"/>
    </source>
</evidence>
<gene>
    <name evidence="9" type="ORF">C7M84_009399</name>
</gene>
<feature type="region of interest" description="Disordered" evidence="7">
    <location>
        <begin position="9"/>
        <end position="33"/>
    </location>
</feature>
<evidence type="ECO:0000256" key="7">
    <source>
        <dbReference type="SAM" id="MobiDB-lite"/>
    </source>
</evidence>
<evidence type="ECO:0000256" key="6">
    <source>
        <dbReference type="ARBA" id="ARBA00023180"/>
    </source>
</evidence>
<name>A0A3R7PHQ7_PENVA</name>
<keyword evidence="5" id="KW-0378">Hydrolase</keyword>
<sequence>MYSLDFLRKSPGRSRLTSGPSSRRRYSLGQPNAHALRGPGCSSLAGASGGGDDAEAREARRLLGVGFFRGGHWIPETLAIASVSPRYVLGLEGEITGTWQLEHWEQRAAVALVTQFVYIVRRVRMRSSLLCSFFFILVATLSIHGYRPRIKQGKETWGYVSVREGAHMFFWLYYTTADVDYKQRPLVIWLQGGPGGSSTGVGNFLEIGPQDPQLNNRTSAWTKEVNILFVDNPVGTGFSYVDDVKLLTREQPPP</sequence>
<dbReference type="Pfam" id="PF00450">
    <property type="entry name" value="Peptidase_S10"/>
    <property type="match status" value="1"/>
</dbReference>
<dbReference type="InterPro" id="IPR029058">
    <property type="entry name" value="AB_hydrolase_fold"/>
</dbReference>
<dbReference type="AlphaFoldDB" id="A0A3R7PHQ7"/>
<accession>A0A3R7PHQ7</accession>
<dbReference type="InterPro" id="IPR001563">
    <property type="entry name" value="Peptidase_S10"/>
</dbReference>
<reference evidence="9 10" key="1">
    <citation type="submission" date="2018-04" db="EMBL/GenBank/DDBJ databases">
        <authorList>
            <person name="Zhang X."/>
            <person name="Yuan J."/>
            <person name="Li F."/>
            <person name="Xiang J."/>
        </authorList>
    </citation>
    <scope>NUCLEOTIDE SEQUENCE [LARGE SCALE GENOMIC DNA]</scope>
    <source>
        <tissue evidence="9">Muscle</tissue>
    </source>
</reference>
<proteinExistence type="inferred from homology"/>
<keyword evidence="10" id="KW-1185">Reference proteome</keyword>
<keyword evidence="8" id="KW-0812">Transmembrane</keyword>
<evidence type="ECO:0000313" key="10">
    <source>
        <dbReference type="Proteomes" id="UP000283509"/>
    </source>
</evidence>
<evidence type="ECO:0000256" key="4">
    <source>
        <dbReference type="ARBA" id="ARBA00022729"/>
    </source>
</evidence>
<evidence type="ECO:0000256" key="3">
    <source>
        <dbReference type="ARBA" id="ARBA00022670"/>
    </source>
</evidence>
<keyword evidence="8" id="KW-0472">Membrane</keyword>
<keyword evidence="6" id="KW-0325">Glycoprotein</keyword>
<dbReference type="GO" id="GO:0004185">
    <property type="term" value="F:serine-type carboxypeptidase activity"/>
    <property type="evidence" value="ECO:0007669"/>
    <property type="project" value="InterPro"/>
</dbReference>
<evidence type="ECO:0000256" key="2">
    <source>
        <dbReference type="ARBA" id="ARBA00022645"/>
    </source>
</evidence>
<comment type="caution">
    <text evidence="9">The sequence shown here is derived from an EMBL/GenBank/DDBJ whole genome shotgun (WGS) entry which is preliminary data.</text>
</comment>